<sequence length="175" mass="19685">MNNALQTNNQSAFERSDSSRMGRQSPFDHFVGTIAAEVSGRNRIPRRSSLISRPQNCRPPTICARPHFFLTCSLYGHQGQSLAGTRVLSLRYLVDLDKKERAFFMFGDVSIKVEGTIRLQFNLYKMEEAGEQCVYICSTTSQPFPVISSKDFHGMQASTELSRAFIAQSVLHSLI</sequence>
<dbReference type="EMBL" id="FJVC01000688">
    <property type="protein sequence ID" value="CZT53179.1"/>
    <property type="molecule type" value="Genomic_DNA"/>
</dbReference>
<keyword evidence="9" id="KW-1185">Reference proteome</keyword>
<keyword evidence="4" id="KW-0804">Transcription</keyword>
<evidence type="ECO:0000256" key="5">
    <source>
        <dbReference type="ARBA" id="ARBA00023242"/>
    </source>
</evidence>
<dbReference type="Proteomes" id="UP000177625">
    <property type="component" value="Unassembled WGS sequence"/>
</dbReference>
<feature type="compositionally biased region" description="Polar residues" evidence="6">
    <location>
        <begin position="1"/>
        <end position="13"/>
    </location>
</feature>
<comment type="subcellular location">
    <subcellularLocation>
        <location evidence="1">Nucleus</location>
    </subcellularLocation>
</comment>
<evidence type="ECO:0000256" key="6">
    <source>
        <dbReference type="SAM" id="MobiDB-lite"/>
    </source>
</evidence>
<keyword evidence="5" id="KW-0539">Nucleus</keyword>
<evidence type="ECO:0000313" key="8">
    <source>
        <dbReference type="EMBL" id="CZT53179.1"/>
    </source>
</evidence>
<evidence type="ECO:0000256" key="3">
    <source>
        <dbReference type="ARBA" id="ARBA00023015"/>
    </source>
</evidence>
<evidence type="ECO:0000256" key="2">
    <source>
        <dbReference type="ARBA" id="ARBA00022969"/>
    </source>
</evidence>
<dbReference type="InterPro" id="IPR038491">
    <property type="entry name" value="Velvet_dom_sf"/>
</dbReference>
<organism evidence="8 9">
    <name type="scientific">Rhynchosporium secalis</name>
    <name type="common">Barley scald fungus</name>
    <dbReference type="NCBI Taxonomy" id="38038"/>
    <lineage>
        <taxon>Eukaryota</taxon>
        <taxon>Fungi</taxon>
        <taxon>Dikarya</taxon>
        <taxon>Ascomycota</taxon>
        <taxon>Pezizomycotina</taxon>
        <taxon>Leotiomycetes</taxon>
        <taxon>Helotiales</taxon>
        <taxon>Ploettnerulaceae</taxon>
        <taxon>Rhynchosporium</taxon>
    </lineage>
</organism>
<evidence type="ECO:0000259" key="7">
    <source>
        <dbReference type="PROSITE" id="PS51821"/>
    </source>
</evidence>
<dbReference type="PANTHER" id="PTHR33572">
    <property type="entry name" value="SPORE DEVELOPMENT REGULATOR VOSA"/>
    <property type="match status" value="1"/>
</dbReference>
<dbReference type="InterPro" id="IPR021740">
    <property type="entry name" value="Velvet"/>
</dbReference>
<dbReference type="Gene3D" id="2.60.40.3960">
    <property type="entry name" value="Velvet domain"/>
    <property type="match status" value="1"/>
</dbReference>
<dbReference type="GO" id="GO:0030435">
    <property type="term" value="P:sporulation resulting in formation of a cellular spore"/>
    <property type="evidence" value="ECO:0007669"/>
    <property type="project" value="UniProtKB-KW"/>
</dbReference>
<keyword evidence="2" id="KW-0749">Sporulation</keyword>
<dbReference type="Pfam" id="PF11754">
    <property type="entry name" value="Velvet"/>
    <property type="match status" value="1"/>
</dbReference>
<evidence type="ECO:0000256" key="4">
    <source>
        <dbReference type="ARBA" id="ARBA00023163"/>
    </source>
</evidence>
<feature type="domain" description="Velvet" evidence="7">
    <location>
        <begin position="1"/>
        <end position="175"/>
    </location>
</feature>
<proteinExistence type="predicted"/>
<evidence type="ECO:0000313" key="9">
    <source>
        <dbReference type="Proteomes" id="UP000177625"/>
    </source>
</evidence>
<dbReference type="PROSITE" id="PS51821">
    <property type="entry name" value="VELVET"/>
    <property type="match status" value="1"/>
</dbReference>
<protein>
    <recommendedName>
        <fullName evidence="7">Velvet domain-containing protein</fullName>
    </recommendedName>
</protein>
<gene>
    <name evidence="8" type="ORF">RSE6_14647</name>
</gene>
<reference evidence="9" key="1">
    <citation type="submission" date="2016-03" db="EMBL/GenBank/DDBJ databases">
        <authorList>
            <person name="Guldener U."/>
        </authorList>
    </citation>
    <scope>NUCLEOTIDE SEQUENCE [LARGE SCALE GENOMIC DNA]</scope>
</reference>
<accession>A0A1E1MVT5</accession>
<evidence type="ECO:0000256" key="1">
    <source>
        <dbReference type="ARBA" id="ARBA00004123"/>
    </source>
</evidence>
<name>A0A1E1MVT5_RHYSE</name>
<dbReference type="PANTHER" id="PTHR33572:SF18">
    <property type="entry name" value="SPORE DEVELOPMENT REGULATOR VOSA"/>
    <property type="match status" value="1"/>
</dbReference>
<dbReference type="InterPro" id="IPR037525">
    <property type="entry name" value="Velvet_dom"/>
</dbReference>
<dbReference type="GO" id="GO:0005634">
    <property type="term" value="C:nucleus"/>
    <property type="evidence" value="ECO:0007669"/>
    <property type="project" value="UniProtKB-SubCell"/>
</dbReference>
<dbReference type="AlphaFoldDB" id="A0A1E1MVT5"/>
<feature type="region of interest" description="Disordered" evidence="6">
    <location>
        <begin position="1"/>
        <end position="24"/>
    </location>
</feature>
<keyword evidence="3" id="KW-0805">Transcription regulation</keyword>